<dbReference type="InterPro" id="IPR017853">
    <property type="entry name" value="GH"/>
</dbReference>
<dbReference type="SUPFAM" id="SSF51445">
    <property type="entry name" value="(Trans)glycosidases"/>
    <property type="match status" value="1"/>
</dbReference>
<protein>
    <recommendedName>
        <fullName evidence="5 13">Malto-oligosyltrehalose trehalohydrolase</fullName>
        <shortName evidence="14">MTHase</shortName>
        <ecNumber evidence="4 13">3.2.1.141</ecNumber>
    </recommendedName>
    <alternativeName>
        <fullName evidence="11 14">4-alpha-D-((1-&gt;4)-alpha-D-glucano)trehalose trehalohydrolase</fullName>
    </alternativeName>
    <alternativeName>
        <fullName evidence="10 14">Maltooligosyl trehalose trehalohydrolase</fullName>
    </alternativeName>
</protein>
<keyword evidence="8" id="KW-0119">Carbohydrate metabolism</keyword>
<dbReference type="InterPro" id="IPR006047">
    <property type="entry name" value="GH13_cat_dom"/>
</dbReference>
<dbReference type="InterPro" id="IPR012768">
    <property type="entry name" value="Trehalose_TreZ"/>
</dbReference>
<dbReference type="Gene3D" id="2.60.40.10">
    <property type="entry name" value="Immunoglobulins"/>
    <property type="match status" value="1"/>
</dbReference>
<dbReference type="EMBL" id="BMZE01000001">
    <property type="protein sequence ID" value="GHA18221.1"/>
    <property type="molecule type" value="Genomic_DNA"/>
</dbReference>
<comment type="similarity">
    <text evidence="3 14">Belongs to the glycosyl hydrolase 13 family.</text>
</comment>
<evidence type="ECO:0000256" key="12">
    <source>
        <dbReference type="ARBA" id="ARBA00034013"/>
    </source>
</evidence>
<dbReference type="GO" id="GO:0005992">
    <property type="term" value="P:trehalose biosynthetic process"/>
    <property type="evidence" value="ECO:0007669"/>
    <property type="project" value="UniProtKB-UniRule"/>
</dbReference>
<dbReference type="CDD" id="cd11325">
    <property type="entry name" value="AmyAc_GTHase"/>
    <property type="match status" value="1"/>
</dbReference>
<dbReference type="SUPFAM" id="SSF81296">
    <property type="entry name" value="E set domains"/>
    <property type="match status" value="1"/>
</dbReference>
<dbReference type="GO" id="GO:0005737">
    <property type="term" value="C:cytoplasm"/>
    <property type="evidence" value="ECO:0007669"/>
    <property type="project" value="UniProtKB-SubCell"/>
</dbReference>
<dbReference type="SMART" id="SM00642">
    <property type="entry name" value="Aamy"/>
    <property type="match status" value="1"/>
</dbReference>
<evidence type="ECO:0000256" key="3">
    <source>
        <dbReference type="ARBA" id="ARBA00008061"/>
    </source>
</evidence>
<keyword evidence="9 14" id="KW-0326">Glycosidase</keyword>
<dbReference type="CDD" id="cd02853">
    <property type="entry name" value="E_set_MTHase_like_N"/>
    <property type="match status" value="1"/>
</dbReference>
<dbReference type="PANTHER" id="PTHR43651">
    <property type="entry name" value="1,4-ALPHA-GLUCAN-BRANCHING ENZYME"/>
    <property type="match status" value="1"/>
</dbReference>
<dbReference type="InterPro" id="IPR044901">
    <property type="entry name" value="Trehalose_TreZ_E-set_sf"/>
</dbReference>
<evidence type="ECO:0000256" key="8">
    <source>
        <dbReference type="ARBA" id="ARBA00023277"/>
    </source>
</evidence>
<comment type="pathway">
    <text evidence="2 14">Glycan biosynthesis; trehalose biosynthesis.</text>
</comment>
<dbReference type="AlphaFoldDB" id="A0A918S0R1"/>
<dbReference type="PIRSF" id="PIRSF006337">
    <property type="entry name" value="Trehalose_TreZ"/>
    <property type="match status" value="1"/>
</dbReference>
<dbReference type="GO" id="GO:0033942">
    <property type="term" value="F:4-alpha-D-(1-&gt;4)-alpha-D-glucanotrehalose trehalohydrolase activity"/>
    <property type="evidence" value="ECO:0007669"/>
    <property type="project" value="UniProtKB-EC"/>
</dbReference>
<evidence type="ECO:0000256" key="14">
    <source>
        <dbReference type="PIRNR" id="PIRNR006337"/>
    </source>
</evidence>
<dbReference type="Pfam" id="PF00128">
    <property type="entry name" value="Alpha-amylase"/>
    <property type="match status" value="2"/>
</dbReference>
<evidence type="ECO:0000256" key="2">
    <source>
        <dbReference type="ARBA" id="ARBA00005199"/>
    </source>
</evidence>
<evidence type="ECO:0000256" key="10">
    <source>
        <dbReference type="ARBA" id="ARBA00032057"/>
    </source>
</evidence>
<reference evidence="18" key="1">
    <citation type="journal article" date="2014" name="Int. J. Syst. Evol. Microbiol.">
        <title>Complete genome sequence of Corynebacterium casei LMG S-19264T (=DSM 44701T), isolated from a smear-ripened cheese.</title>
        <authorList>
            <consortium name="US DOE Joint Genome Institute (JGI-PGF)"/>
            <person name="Walter F."/>
            <person name="Albersmeier A."/>
            <person name="Kalinowski J."/>
            <person name="Ruckert C."/>
        </authorList>
    </citation>
    <scope>NUCLEOTIDE SEQUENCE</scope>
    <source>
        <strain evidence="18">KCTC 32437</strain>
    </source>
</reference>
<evidence type="ECO:0000256" key="4">
    <source>
        <dbReference type="ARBA" id="ARBA00012268"/>
    </source>
</evidence>
<dbReference type="RefSeq" id="WP_189424259.1">
    <property type="nucleotide sequence ID" value="NZ_BMZE01000001.1"/>
</dbReference>
<feature type="active site" description="Proton donor" evidence="15">
    <location>
        <position position="292"/>
    </location>
</feature>
<gene>
    <name evidence="18" type="ORF">GCM10007989_11880</name>
</gene>
<keyword evidence="7 14" id="KW-0378">Hydrolase</keyword>
<dbReference type="Gene3D" id="3.20.20.80">
    <property type="entry name" value="Glycosidases"/>
    <property type="match status" value="1"/>
</dbReference>
<evidence type="ECO:0000259" key="17">
    <source>
        <dbReference type="SMART" id="SM00642"/>
    </source>
</evidence>
<evidence type="ECO:0000313" key="19">
    <source>
        <dbReference type="Proteomes" id="UP000646579"/>
    </source>
</evidence>
<evidence type="ECO:0000313" key="18">
    <source>
        <dbReference type="EMBL" id="GHA18221.1"/>
    </source>
</evidence>
<comment type="catalytic activity">
    <reaction evidence="12 14">
        <text>hydrolysis of (1-&gt;4)-alpha-D-glucosidic linkage in 4-alpha-D-[(1-&gt;4)-alpha-D-glucanosyl]n trehalose to yield trehalose and (1-&gt;4)-alpha-D-glucan.</text>
        <dbReference type="EC" id="3.2.1.141"/>
    </reaction>
</comment>
<reference evidence="18" key="2">
    <citation type="submission" date="2020-09" db="EMBL/GenBank/DDBJ databases">
        <authorList>
            <person name="Sun Q."/>
            <person name="Kim S."/>
        </authorList>
    </citation>
    <scope>NUCLEOTIDE SEQUENCE</scope>
    <source>
        <strain evidence="18">KCTC 32437</strain>
    </source>
</reference>
<comment type="caution">
    <text evidence="18">The sequence shown here is derived from an EMBL/GenBank/DDBJ whole genome shotgun (WGS) entry which is preliminary data.</text>
</comment>
<keyword evidence="6" id="KW-0963">Cytoplasm</keyword>
<dbReference type="InterPro" id="IPR014756">
    <property type="entry name" value="Ig_E-set"/>
</dbReference>
<keyword evidence="19" id="KW-1185">Reference proteome</keyword>
<proteinExistence type="inferred from homology"/>
<dbReference type="PANTHER" id="PTHR43651:SF11">
    <property type="entry name" value="MALTO-OLIGOSYLTREHALOSE TREHALOHYDROLASE"/>
    <property type="match status" value="1"/>
</dbReference>
<evidence type="ECO:0000256" key="5">
    <source>
        <dbReference type="ARBA" id="ARBA00015938"/>
    </source>
</evidence>
<organism evidence="18 19">
    <name type="scientific">Devosia pacifica</name>
    <dbReference type="NCBI Taxonomy" id="1335967"/>
    <lineage>
        <taxon>Bacteria</taxon>
        <taxon>Pseudomonadati</taxon>
        <taxon>Pseudomonadota</taxon>
        <taxon>Alphaproteobacteria</taxon>
        <taxon>Hyphomicrobiales</taxon>
        <taxon>Devosiaceae</taxon>
        <taxon>Devosia</taxon>
    </lineage>
</organism>
<name>A0A918S0R1_9HYPH</name>
<comment type="subcellular location">
    <subcellularLocation>
        <location evidence="1 15">Cytoplasm</location>
    </subcellularLocation>
</comment>
<accession>A0A918S0R1</accession>
<evidence type="ECO:0000256" key="7">
    <source>
        <dbReference type="ARBA" id="ARBA00022801"/>
    </source>
</evidence>
<dbReference type="InterPro" id="IPR013783">
    <property type="entry name" value="Ig-like_fold"/>
</dbReference>
<dbReference type="NCBIfam" id="TIGR02402">
    <property type="entry name" value="trehalose_TreZ"/>
    <property type="match status" value="1"/>
</dbReference>
<dbReference type="Gene3D" id="1.10.10.760">
    <property type="entry name" value="E-set domains of sugar-utilizing enzymes"/>
    <property type="match status" value="1"/>
</dbReference>
<evidence type="ECO:0000256" key="13">
    <source>
        <dbReference type="NCBIfam" id="TIGR02402"/>
    </source>
</evidence>
<evidence type="ECO:0000256" key="9">
    <source>
        <dbReference type="ARBA" id="ARBA00023295"/>
    </source>
</evidence>
<feature type="site" description="Transition state stabilizer" evidence="16">
    <location>
        <position position="389"/>
    </location>
</feature>
<dbReference type="InterPro" id="IPR013780">
    <property type="entry name" value="Glyco_hydro_b"/>
</dbReference>
<evidence type="ECO:0000256" key="15">
    <source>
        <dbReference type="PIRSR" id="PIRSR006337-1"/>
    </source>
</evidence>
<feature type="domain" description="Glycosyl hydrolase family 13 catalytic" evidence="17">
    <location>
        <begin position="62"/>
        <end position="493"/>
    </location>
</feature>
<feature type="active site" description="Nucleophile" evidence="15">
    <location>
        <position position="257"/>
    </location>
</feature>
<evidence type="ECO:0000256" key="6">
    <source>
        <dbReference type="ARBA" id="ARBA00022490"/>
    </source>
</evidence>
<dbReference type="EC" id="3.2.1.141" evidence="4 13"/>
<sequence length="607" mass="67984">MTVTQWGTRRLDDGRMLFRLWGSAGEEISLRINGQDHPARPDADGWFEWTLDTIAPGTHYSFILPDGMEVADPAARAQAGDVHGPSVVVDPDSYVWQNPDWRARPWEETVYYELHIGTFTPEGTFLAAIDKLSHLKQLGINTIEIMPVGQFAGNRGWGYDGVLIYAPHNVYGTPDDLRALIDAAHGLGLNVVLDVIYNHFGPDGNYLSLYAPDFFHPERHTPWGGAIAYERAPVRDFFIDNAIYWLEEFRLDGLRFDAIDHIRDDSEPELLVEAARRIRAKFPDRNIHLTTEDNRNITTLHTRDENGGIPLFSGEWNDDFHNVAHTIATGETEGYYADFAEHHWHMIARSLAQGFAYQGERSKQTGETRGEPSAHLPPTAFVDFIQNHDQVGNRAFGERLVDLAGSGMVRTLMATLLLSPHIPLLFMGEEWGETRPFIFFTDFHGELADAVREGRRKEFAGFGAFHNSAESLKQVPDPNSEASFLASKLDWSRLESESGRDWFDFVQHLLKLRQDRIVPLLAGVGGHVGTVDRAEEGVIAVSWQLSGARLVMMANMSHEPEPTPSAVGEVIYTSSPEALQQLLDETALPGCSIVVALDRGHQELVRT</sequence>
<evidence type="ECO:0000256" key="11">
    <source>
        <dbReference type="ARBA" id="ARBA00033284"/>
    </source>
</evidence>
<evidence type="ECO:0000256" key="16">
    <source>
        <dbReference type="PIRSR" id="PIRSR006337-3"/>
    </source>
</evidence>
<evidence type="ECO:0000256" key="1">
    <source>
        <dbReference type="ARBA" id="ARBA00004496"/>
    </source>
</evidence>
<dbReference type="Proteomes" id="UP000646579">
    <property type="component" value="Unassembled WGS sequence"/>
</dbReference>
<dbReference type="Gene3D" id="2.60.40.1180">
    <property type="entry name" value="Golgi alpha-mannosidase II"/>
    <property type="match status" value="1"/>
</dbReference>